<feature type="domain" description="NodB homology" evidence="3">
    <location>
        <begin position="67"/>
        <end position="276"/>
    </location>
</feature>
<proteinExistence type="predicted"/>
<evidence type="ECO:0000259" key="3">
    <source>
        <dbReference type="Pfam" id="PF01522"/>
    </source>
</evidence>
<dbReference type="EMBL" id="CP001629">
    <property type="protein sequence ID" value="ACU91372.1"/>
    <property type="molecule type" value="Genomic_DNA"/>
</dbReference>
<protein>
    <submittedName>
        <fullName evidence="4">Polysaccharide deacetylase</fullName>
    </submittedName>
</protein>
<accession>C7LP56</accession>
<evidence type="ECO:0000313" key="4">
    <source>
        <dbReference type="EMBL" id="ACU91372.1"/>
    </source>
</evidence>
<dbReference type="InterPro" id="IPR002509">
    <property type="entry name" value="NODB_dom"/>
</dbReference>
<evidence type="ECO:0000313" key="5">
    <source>
        <dbReference type="Proteomes" id="UP000002216"/>
    </source>
</evidence>
<evidence type="ECO:0000256" key="2">
    <source>
        <dbReference type="ARBA" id="ARBA00022729"/>
    </source>
</evidence>
<dbReference type="Pfam" id="PF01522">
    <property type="entry name" value="Polysacc_deac_1"/>
    <property type="match status" value="1"/>
</dbReference>
<organism evidence="4 5">
    <name type="scientific">Desulfomicrobium baculatum (strain DSM 4028 / VKM B-1378 / X)</name>
    <name type="common">Desulfovibrio baculatus</name>
    <dbReference type="NCBI Taxonomy" id="525897"/>
    <lineage>
        <taxon>Bacteria</taxon>
        <taxon>Pseudomonadati</taxon>
        <taxon>Thermodesulfobacteriota</taxon>
        <taxon>Desulfovibrionia</taxon>
        <taxon>Desulfovibrionales</taxon>
        <taxon>Desulfomicrobiaceae</taxon>
        <taxon>Desulfomicrobium</taxon>
    </lineage>
</organism>
<dbReference type="GO" id="GO:0016810">
    <property type="term" value="F:hydrolase activity, acting on carbon-nitrogen (but not peptide) bonds"/>
    <property type="evidence" value="ECO:0007669"/>
    <property type="project" value="InterPro"/>
</dbReference>
<keyword evidence="2" id="KW-0732">Signal</keyword>
<dbReference type="InterPro" id="IPR011330">
    <property type="entry name" value="Glyco_hydro/deAcase_b/a-brl"/>
</dbReference>
<dbReference type="Gene3D" id="3.20.20.370">
    <property type="entry name" value="Glycoside hydrolase/deacetylase"/>
    <property type="match status" value="1"/>
</dbReference>
<sequence length="327" mass="36169">MSKTVLSLTQSLLGASIPVLCYHQVRPDSGMTPEKFGSHLDLIRKLGFETISLARLYDVITGKEKLTFPAIVITFDDCTLDNWVYAVPELLRRNMKGVFFAITNFLRPGKARPRADQTMQPAGVPAFGDIMQQALSGNCDGFMNEGEIRAVVHDLDMEVYSHSAAHQACFTSNEPNGTLGDEKHWSHKALCGPNAAADSPVYPVGSAYAHTGFGLDWNSAPLLIAEKEERLALCLKDFSRAKKELETILDRPCPYICLPWGQFDETTLEASIKAGYLGALTLERTFVGPGSPRQRIGRIAVKDANSPTWLRNKLFLHAHTLTSKIFR</sequence>
<dbReference type="Proteomes" id="UP000002216">
    <property type="component" value="Chromosome"/>
</dbReference>
<comment type="subcellular location">
    <subcellularLocation>
        <location evidence="1">Secreted</location>
    </subcellularLocation>
</comment>
<dbReference type="eggNOG" id="COG0726">
    <property type="taxonomic scope" value="Bacteria"/>
</dbReference>
<reference evidence="4 5" key="1">
    <citation type="journal article" date="2009" name="Stand. Genomic Sci.">
        <title>Complete genome sequence of Desulfomicrobium baculatum type strain (X).</title>
        <authorList>
            <person name="Copeland A."/>
            <person name="Spring S."/>
            <person name="Goker M."/>
            <person name="Schneider S."/>
            <person name="Lapidus A."/>
            <person name="Del Rio T.G."/>
            <person name="Tice H."/>
            <person name="Cheng J.F."/>
            <person name="Chen F."/>
            <person name="Nolan M."/>
            <person name="Bruce D."/>
            <person name="Goodwin L."/>
            <person name="Pitluck S."/>
            <person name="Ivanova N."/>
            <person name="Mavrommatis K."/>
            <person name="Ovchinnikova G."/>
            <person name="Pati A."/>
            <person name="Chen A."/>
            <person name="Palaniappan K."/>
            <person name="Land M."/>
            <person name="Hauser L."/>
            <person name="Chang Y.J."/>
            <person name="Jeffries C.C."/>
            <person name="Meincke L."/>
            <person name="Sims D."/>
            <person name="Brettin T."/>
            <person name="Detter J.C."/>
            <person name="Han C."/>
            <person name="Chain P."/>
            <person name="Bristow J."/>
            <person name="Eisen J.A."/>
            <person name="Markowitz V."/>
            <person name="Hugenholtz P."/>
            <person name="Kyrpides N.C."/>
            <person name="Klenk H.P."/>
            <person name="Lucas S."/>
        </authorList>
    </citation>
    <scope>NUCLEOTIDE SEQUENCE [LARGE SCALE GENOMIC DNA]</scope>
    <source>
        <strain evidence="5">DSM 4028 / VKM B-1378 / X</strain>
    </source>
</reference>
<dbReference type="PANTHER" id="PTHR34216">
    <property type="match status" value="1"/>
</dbReference>
<dbReference type="STRING" id="525897.Dbac_3300"/>
<dbReference type="GO" id="GO:0005576">
    <property type="term" value="C:extracellular region"/>
    <property type="evidence" value="ECO:0007669"/>
    <property type="project" value="UniProtKB-SubCell"/>
</dbReference>
<dbReference type="SUPFAM" id="SSF88713">
    <property type="entry name" value="Glycoside hydrolase/deacetylase"/>
    <property type="match status" value="1"/>
</dbReference>
<dbReference type="OrthoDB" id="9814639at2"/>
<dbReference type="GO" id="GO:0005975">
    <property type="term" value="P:carbohydrate metabolic process"/>
    <property type="evidence" value="ECO:0007669"/>
    <property type="project" value="InterPro"/>
</dbReference>
<dbReference type="AlphaFoldDB" id="C7LP56"/>
<dbReference type="HOGENOM" id="CLU_030024_3_0_7"/>
<evidence type="ECO:0000256" key="1">
    <source>
        <dbReference type="ARBA" id="ARBA00004613"/>
    </source>
</evidence>
<keyword evidence="5" id="KW-1185">Reference proteome</keyword>
<dbReference type="PANTHER" id="PTHR34216:SF3">
    <property type="entry name" value="POLY-BETA-1,6-N-ACETYL-D-GLUCOSAMINE N-DEACETYLASE"/>
    <property type="match status" value="1"/>
</dbReference>
<dbReference type="InterPro" id="IPR051398">
    <property type="entry name" value="Polysacch_Deacetylase"/>
</dbReference>
<dbReference type="KEGG" id="dba:Dbac_3300"/>
<name>C7LP56_DESBD</name>
<gene>
    <name evidence="4" type="ordered locus">Dbac_3300</name>
</gene>